<dbReference type="Gramene" id="KVH89372">
    <property type="protein sequence ID" value="KVH89372"/>
    <property type="gene ID" value="Ccrd_008638"/>
</dbReference>
<name>A0A103XES9_CYNCS</name>
<sequence>MDLDRMFERLDLTELIENRVLIMEHALLSVFHWFIKISTQSNQRYRKPKNIAKNNFDESITRHKRKSLNRDKKNYDLLVPGIFLSSRRRRELRILISFNLNLKTRNGVHRNTVFCKKIKIKNWSQFLDESKHFDRKK</sequence>
<dbReference type="STRING" id="59895.A0A103XES9"/>
<reference evidence="1 2" key="1">
    <citation type="journal article" date="2016" name="Sci. Rep.">
        <title>The genome sequence of the outbreeding globe artichoke constructed de novo incorporating a phase-aware low-pass sequencing strategy of F1 progeny.</title>
        <authorList>
            <person name="Scaglione D."/>
            <person name="Reyes-Chin-Wo S."/>
            <person name="Acquadro A."/>
            <person name="Froenicke L."/>
            <person name="Portis E."/>
            <person name="Beitel C."/>
            <person name="Tirone M."/>
            <person name="Mauro R."/>
            <person name="Lo Monaco A."/>
            <person name="Mauromicale G."/>
            <person name="Faccioli P."/>
            <person name="Cattivelli L."/>
            <person name="Rieseberg L."/>
            <person name="Michelmore R."/>
            <person name="Lanteri S."/>
        </authorList>
    </citation>
    <scope>NUCLEOTIDE SEQUENCE [LARGE SCALE GENOMIC DNA]</scope>
    <source>
        <strain evidence="1">2C</strain>
    </source>
</reference>
<protein>
    <submittedName>
        <fullName evidence="1">Uncharacterized protein</fullName>
    </submittedName>
</protein>
<organism evidence="1 2">
    <name type="scientific">Cynara cardunculus var. scolymus</name>
    <name type="common">Globe artichoke</name>
    <name type="synonym">Cynara scolymus</name>
    <dbReference type="NCBI Taxonomy" id="59895"/>
    <lineage>
        <taxon>Eukaryota</taxon>
        <taxon>Viridiplantae</taxon>
        <taxon>Streptophyta</taxon>
        <taxon>Embryophyta</taxon>
        <taxon>Tracheophyta</taxon>
        <taxon>Spermatophyta</taxon>
        <taxon>Magnoliopsida</taxon>
        <taxon>eudicotyledons</taxon>
        <taxon>Gunneridae</taxon>
        <taxon>Pentapetalae</taxon>
        <taxon>asterids</taxon>
        <taxon>campanulids</taxon>
        <taxon>Asterales</taxon>
        <taxon>Asteraceae</taxon>
        <taxon>Carduoideae</taxon>
        <taxon>Cardueae</taxon>
        <taxon>Carduinae</taxon>
        <taxon>Cynara</taxon>
    </lineage>
</organism>
<dbReference type="AlphaFoldDB" id="A0A103XES9"/>
<evidence type="ECO:0000313" key="1">
    <source>
        <dbReference type="EMBL" id="KVH89372.1"/>
    </source>
</evidence>
<dbReference type="EMBL" id="LEKV01005224">
    <property type="protein sequence ID" value="KVH89372.1"/>
    <property type="molecule type" value="Genomic_DNA"/>
</dbReference>
<dbReference type="Proteomes" id="UP000243975">
    <property type="component" value="Unassembled WGS sequence"/>
</dbReference>
<comment type="caution">
    <text evidence="1">The sequence shown here is derived from an EMBL/GenBank/DDBJ whole genome shotgun (WGS) entry which is preliminary data.</text>
</comment>
<accession>A0A103XES9</accession>
<keyword evidence="2" id="KW-1185">Reference proteome</keyword>
<evidence type="ECO:0000313" key="2">
    <source>
        <dbReference type="Proteomes" id="UP000243975"/>
    </source>
</evidence>
<proteinExistence type="predicted"/>
<gene>
    <name evidence="1" type="ORF">Ccrd_008638</name>
</gene>